<dbReference type="InterPro" id="IPR038630">
    <property type="entry name" value="L24e/L24_sf"/>
</dbReference>
<evidence type="ECO:0000259" key="9">
    <source>
        <dbReference type="SMART" id="SM00746"/>
    </source>
</evidence>
<dbReference type="PROSITE" id="PS01073">
    <property type="entry name" value="RIBOSOMAL_L24E"/>
    <property type="match status" value="1"/>
</dbReference>
<evidence type="ECO:0000256" key="7">
    <source>
        <dbReference type="ARBA" id="ARBA00042993"/>
    </source>
</evidence>
<dbReference type="GeneTree" id="ENSGT00950000183105"/>
<dbReference type="InterPro" id="IPR056366">
    <property type="entry name" value="Ribosomal_eL24"/>
</dbReference>
<reference evidence="10" key="2">
    <citation type="submission" date="2025-08" db="UniProtKB">
        <authorList>
            <consortium name="Ensembl"/>
        </authorList>
    </citation>
    <scope>IDENTIFICATION</scope>
</reference>
<evidence type="ECO:0000256" key="3">
    <source>
        <dbReference type="ARBA" id="ARBA00022517"/>
    </source>
</evidence>
<evidence type="ECO:0000256" key="1">
    <source>
        <dbReference type="ARBA" id="ARBA00004123"/>
    </source>
</evidence>
<comment type="similarity">
    <text evidence="2">Belongs to the eukaryotic ribosomal protein eL24 family.</text>
</comment>
<dbReference type="Ensembl" id="ENSCSAVT00000001235.1">
    <property type="protein sequence ID" value="ENSCSAVP00000001221.1"/>
    <property type="gene ID" value="ENSCSAVG00000000683.1"/>
</dbReference>
<evidence type="ECO:0000256" key="8">
    <source>
        <dbReference type="ARBA" id="ARBA00047058"/>
    </source>
</evidence>
<dbReference type="PANTHER" id="PTHR10792:SF8">
    <property type="entry name" value="RIBOSOME BIOGENESIS PROTEIN RLP24-RELATED"/>
    <property type="match status" value="1"/>
</dbReference>
<evidence type="ECO:0000256" key="5">
    <source>
        <dbReference type="ARBA" id="ARBA00037035"/>
    </source>
</evidence>
<keyword evidence="3" id="KW-0690">Ribosome biogenesis</keyword>
<comment type="subcellular location">
    <subcellularLocation>
        <location evidence="1">Nucleus</location>
    </subcellularLocation>
</comment>
<dbReference type="STRING" id="51511.ENSCSAVP00000001221"/>
<dbReference type="GO" id="GO:0042273">
    <property type="term" value="P:ribosomal large subunit biogenesis"/>
    <property type="evidence" value="ECO:0007669"/>
    <property type="project" value="TreeGrafter"/>
</dbReference>
<dbReference type="SMART" id="SM00746">
    <property type="entry name" value="TRASH"/>
    <property type="match status" value="1"/>
</dbReference>
<dbReference type="AlphaFoldDB" id="H2Y7C3"/>
<name>H2Y7C3_CIOSA</name>
<dbReference type="SUPFAM" id="SSF57716">
    <property type="entry name" value="Glucocorticoid receptor-like (DNA-binding domain)"/>
    <property type="match status" value="1"/>
</dbReference>
<proteinExistence type="inferred from homology"/>
<reference evidence="10" key="3">
    <citation type="submission" date="2025-09" db="UniProtKB">
        <authorList>
            <consortium name="Ensembl"/>
        </authorList>
    </citation>
    <scope>IDENTIFICATION</scope>
</reference>
<accession>H2Y7C3</accession>
<dbReference type="InParanoid" id="H2Y7C3"/>
<dbReference type="HOGENOM" id="CLU_089419_1_1_1"/>
<evidence type="ECO:0000313" key="11">
    <source>
        <dbReference type="Proteomes" id="UP000007875"/>
    </source>
</evidence>
<dbReference type="InterPro" id="IPR000988">
    <property type="entry name" value="Ribosomal_eL24-rel_N"/>
</dbReference>
<organism evidence="10 11">
    <name type="scientific">Ciona savignyi</name>
    <name type="common">Pacific transparent sea squirt</name>
    <dbReference type="NCBI Taxonomy" id="51511"/>
    <lineage>
        <taxon>Eukaryota</taxon>
        <taxon>Metazoa</taxon>
        <taxon>Chordata</taxon>
        <taxon>Tunicata</taxon>
        <taxon>Ascidiacea</taxon>
        <taxon>Phlebobranchia</taxon>
        <taxon>Cionidae</taxon>
        <taxon>Ciona</taxon>
    </lineage>
</organism>
<comment type="subunit">
    <text evidence="8">Associated with nucleolar and cytoplasmic pre-60S particles. At the end of biogenesis it dissociates from cytoplasmic pre-60S particles and is likely to be exchanged for its ribosomal homolog, RPL24.</text>
</comment>
<dbReference type="Pfam" id="PF01246">
    <property type="entry name" value="Ribosomal_L24e"/>
    <property type="match status" value="1"/>
</dbReference>
<evidence type="ECO:0000256" key="4">
    <source>
        <dbReference type="ARBA" id="ARBA00023242"/>
    </source>
</evidence>
<evidence type="ECO:0000313" key="10">
    <source>
        <dbReference type="Ensembl" id="ENSCSAVP00000001221.1"/>
    </source>
</evidence>
<dbReference type="GO" id="GO:0005730">
    <property type="term" value="C:nucleolus"/>
    <property type="evidence" value="ECO:0007669"/>
    <property type="project" value="TreeGrafter"/>
</dbReference>
<dbReference type="GO" id="GO:0003735">
    <property type="term" value="F:structural constituent of ribosome"/>
    <property type="evidence" value="ECO:0007669"/>
    <property type="project" value="InterPro"/>
</dbReference>
<reference evidence="11" key="1">
    <citation type="submission" date="2003-08" db="EMBL/GenBank/DDBJ databases">
        <authorList>
            <person name="Birren B."/>
            <person name="Nusbaum C."/>
            <person name="Abebe A."/>
            <person name="Abouelleil A."/>
            <person name="Adekoya E."/>
            <person name="Ait-zahra M."/>
            <person name="Allen N."/>
            <person name="Allen T."/>
            <person name="An P."/>
            <person name="Anderson M."/>
            <person name="Anderson S."/>
            <person name="Arachchi H."/>
            <person name="Armbruster J."/>
            <person name="Bachantsang P."/>
            <person name="Baldwin J."/>
            <person name="Barry A."/>
            <person name="Bayul T."/>
            <person name="Blitshsteyn B."/>
            <person name="Bloom T."/>
            <person name="Blye J."/>
            <person name="Boguslavskiy L."/>
            <person name="Borowsky M."/>
            <person name="Boukhgalter B."/>
            <person name="Brunache A."/>
            <person name="Butler J."/>
            <person name="Calixte N."/>
            <person name="Calvo S."/>
            <person name="Camarata J."/>
            <person name="Campo K."/>
            <person name="Chang J."/>
            <person name="Cheshatsang Y."/>
            <person name="Citroen M."/>
            <person name="Collymore A."/>
            <person name="Considine T."/>
            <person name="Cook A."/>
            <person name="Cooke P."/>
            <person name="Corum B."/>
            <person name="Cuomo C."/>
            <person name="David R."/>
            <person name="Dawoe T."/>
            <person name="Degray S."/>
            <person name="Dodge S."/>
            <person name="Dooley K."/>
            <person name="Dorje P."/>
            <person name="Dorjee K."/>
            <person name="Dorris L."/>
            <person name="Duffey N."/>
            <person name="Dupes A."/>
            <person name="Elkins T."/>
            <person name="Engels R."/>
            <person name="Erickson J."/>
            <person name="Farina A."/>
            <person name="Faro S."/>
            <person name="Ferreira P."/>
            <person name="Fischer H."/>
            <person name="Fitzgerald M."/>
            <person name="Foley K."/>
            <person name="Gage D."/>
            <person name="Galagan J."/>
            <person name="Gearin G."/>
            <person name="Gnerre S."/>
            <person name="Gnirke A."/>
            <person name="Goyette A."/>
            <person name="Graham J."/>
            <person name="Grandbois E."/>
            <person name="Gyaltsen K."/>
            <person name="Hafez N."/>
            <person name="Hagopian D."/>
            <person name="Hagos B."/>
            <person name="Hall J."/>
            <person name="Hatcher B."/>
            <person name="Heller A."/>
            <person name="Higgins H."/>
            <person name="Honan T."/>
            <person name="Horn A."/>
            <person name="Houde N."/>
            <person name="Hughes L."/>
            <person name="Hulme W."/>
            <person name="Husby E."/>
            <person name="Iliev I."/>
            <person name="Jaffe D."/>
            <person name="Jones C."/>
            <person name="Kamal M."/>
            <person name="Kamat A."/>
            <person name="Kamvysselis M."/>
            <person name="Karlsson E."/>
            <person name="Kells C."/>
            <person name="Kieu A."/>
            <person name="Kisner P."/>
            <person name="Kodira C."/>
            <person name="Kulbokas E."/>
            <person name="Labutti K."/>
            <person name="Lama D."/>
            <person name="Landers T."/>
            <person name="Leger J."/>
            <person name="Levine S."/>
            <person name="Lewis D."/>
            <person name="Lewis T."/>
            <person name="Lindblad-toh K."/>
            <person name="Liu X."/>
            <person name="Lokyitsang T."/>
            <person name="Lokyitsang Y."/>
            <person name="Lucien O."/>
            <person name="Lui A."/>
            <person name="Ma L.J."/>
            <person name="Mabbitt R."/>
            <person name="Macdonald J."/>
            <person name="Maclean C."/>
            <person name="Major J."/>
            <person name="Manning J."/>
            <person name="Marabella R."/>
            <person name="Maru K."/>
            <person name="Matthews C."/>
            <person name="Mauceli E."/>
            <person name="Mccarthy M."/>
            <person name="Mcdonough S."/>
            <person name="Mcghee T."/>
            <person name="Meldrim J."/>
            <person name="Meneus L."/>
            <person name="Mesirov J."/>
            <person name="Mihalev A."/>
            <person name="Mihova T."/>
            <person name="Mikkelsen T."/>
            <person name="Mlenga V."/>
            <person name="Moru K."/>
            <person name="Mozes J."/>
            <person name="Mulrain L."/>
            <person name="Munson G."/>
            <person name="Naylor J."/>
            <person name="Newes C."/>
            <person name="Nguyen C."/>
            <person name="Nguyen N."/>
            <person name="Nguyen T."/>
            <person name="Nicol R."/>
            <person name="Nielsen C."/>
            <person name="Nizzari M."/>
            <person name="Norbu C."/>
            <person name="Norbu N."/>
            <person name="O'donnell P."/>
            <person name="Okoawo O."/>
            <person name="O'leary S."/>
            <person name="Omotosho B."/>
            <person name="O'neill K."/>
            <person name="Osman S."/>
            <person name="Parker S."/>
            <person name="Perrin D."/>
            <person name="Phunkhang P."/>
            <person name="Piqani B."/>
            <person name="Purcell S."/>
            <person name="Rachupka T."/>
            <person name="Ramasamy U."/>
            <person name="Rameau R."/>
            <person name="Ray V."/>
            <person name="Raymond C."/>
            <person name="Retta R."/>
            <person name="Richardson S."/>
            <person name="Rise C."/>
            <person name="Rodriguez J."/>
            <person name="Rogers J."/>
            <person name="Rogov P."/>
            <person name="Rutman M."/>
            <person name="Schupbach R."/>
            <person name="Seaman C."/>
            <person name="Settipalli S."/>
            <person name="Sharpe T."/>
            <person name="Sheridan J."/>
            <person name="Sherpa N."/>
            <person name="Shi J."/>
            <person name="Smirnov S."/>
            <person name="Smith C."/>
            <person name="Sougnez C."/>
            <person name="Spencer B."/>
            <person name="Stalker J."/>
            <person name="Stange-thomann N."/>
            <person name="Stavropoulos S."/>
            <person name="Stetson K."/>
            <person name="Stone C."/>
            <person name="Stone S."/>
            <person name="Stubbs M."/>
            <person name="Talamas J."/>
            <person name="Tchuinga P."/>
            <person name="Tenzing P."/>
            <person name="Tesfaye S."/>
            <person name="Theodore J."/>
            <person name="Thoulutsang Y."/>
            <person name="Topham K."/>
            <person name="Towey S."/>
            <person name="Tsamla T."/>
            <person name="Tsomo N."/>
            <person name="Vallee D."/>
            <person name="Vassiliev H."/>
            <person name="Venkataraman V."/>
            <person name="Vinson J."/>
            <person name="Vo A."/>
            <person name="Wade C."/>
            <person name="Wang S."/>
            <person name="Wangchuk T."/>
            <person name="Wangdi T."/>
            <person name="Whittaker C."/>
            <person name="Wilkinson J."/>
            <person name="Wu Y."/>
            <person name="Wyman D."/>
            <person name="Yadav S."/>
            <person name="Yang S."/>
            <person name="Yang X."/>
            <person name="Yeager S."/>
            <person name="Yee E."/>
            <person name="Young G."/>
            <person name="Zainoun J."/>
            <person name="Zembeck L."/>
            <person name="Zimmer A."/>
            <person name="Zody M."/>
            <person name="Lander E."/>
        </authorList>
    </citation>
    <scope>NUCLEOTIDE SEQUENCE [LARGE SCALE GENOMIC DNA]</scope>
</reference>
<protein>
    <recommendedName>
        <fullName evidence="6">Probable ribosome biogenesis protein RLP24</fullName>
    </recommendedName>
    <alternativeName>
        <fullName evidence="7">Ribosomal L24 domain-containing protein 1</fullName>
    </alternativeName>
</protein>
<dbReference type="InterPro" id="IPR023442">
    <property type="entry name" value="Ribosomal_eL24_CS"/>
</dbReference>
<sequence length="164" mass="19388">MRIETCSFCSSPVYPGHGTTFVRNDCKIFQFCRSKCHKAFKKKRNPRKVKWTKAYRRTNGKELSNDPALEFEKKRDCPIKYDRETWQKTVKAIQRIDEIKTKRHNQYIMNRLKVGKKVERESDVREVKKNINLVKSPAAGLIQRREEEALVEVLPEEQQMEEGG</sequence>
<dbReference type="Proteomes" id="UP000007875">
    <property type="component" value="Unassembled WGS sequence"/>
</dbReference>
<dbReference type="InterPro" id="IPR011017">
    <property type="entry name" value="TRASH_dom"/>
</dbReference>
<keyword evidence="11" id="KW-1185">Reference proteome</keyword>
<comment type="function">
    <text evidence="5">Involved in the biogenesis of the 60S ribosomal subunit. Ensures the docking of GTPBP4/NOG1 to pre-60S particles.</text>
</comment>
<evidence type="ECO:0000256" key="6">
    <source>
        <dbReference type="ARBA" id="ARBA00039784"/>
    </source>
</evidence>
<dbReference type="PANTHER" id="PTHR10792">
    <property type="entry name" value="60S RIBOSOMAL PROTEIN L24"/>
    <property type="match status" value="1"/>
</dbReference>
<evidence type="ECO:0000256" key="2">
    <source>
        <dbReference type="ARBA" id="ARBA00005647"/>
    </source>
</evidence>
<dbReference type="eggNOG" id="KOG1723">
    <property type="taxonomic scope" value="Eukaryota"/>
</dbReference>
<dbReference type="Gene3D" id="2.30.170.20">
    <property type="entry name" value="Ribosomal protein L24e"/>
    <property type="match status" value="1"/>
</dbReference>
<keyword evidence="4" id="KW-0539">Nucleus</keyword>
<feature type="domain" description="TRASH" evidence="9">
    <location>
        <begin position="6"/>
        <end position="44"/>
    </location>
</feature>
<dbReference type="OMA" id="TCYFCSG"/>
<dbReference type="FunFam" id="2.30.170.20:FF:000001">
    <property type="entry name" value="probable ribosome biogenesis protein RLP24"/>
    <property type="match status" value="1"/>
</dbReference>
<dbReference type="CDD" id="cd00472">
    <property type="entry name" value="Ribosomal_L24e_L24"/>
    <property type="match status" value="1"/>
</dbReference>